<gene>
    <name evidence="1" type="ordered locus">Mpe_B0159</name>
</gene>
<reference evidence="1 2" key="1">
    <citation type="journal article" date="2007" name="J. Bacteriol.">
        <title>Whole-genome analysis of the methyl tert-butyl ether-degrading beta-proteobacterium Methylibium petroleiphilum PM1.</title>
        <authorList>
            <person name="Kane S.R."/>
            <person name="Chakicherla A.Y."/>
            <person name="Chain P.S.G."/>
            <person name="Schmidt R."/>
            <person name="Shin M.W."/>
            <person name="Legler T.C."/>
            <person name="Scow K.M."/>
            <person name="Larimer F.W."/>
            <person name="Lucas S.M."/>
            <person name="Richardson P.M."/>
            <person name="Hristova K.R."/>
        </authorList>
    </citation>
    <scope>NUCLEOTIDE SEQUENCE [LARGE SCALE GENOMIC DNA]</scope>
    <source>
        <strain evidence="2">ATCC BAA-1232 / LMG 22953 / PM1</strain>
        <plasmid evidence="1 2">RPME01</plasmid>
    </source>
</reference>
<geneLocation type="plasmid" evidence="1 2">
    <name>RPME01</name>
</geneLocation>
<dbReference type="KEGG" id="mpt:Mpe_B0159"/>
<dbReference type="EMBL" id="CP000556">
    <property type="protein sequence ID" value="ABM96937.1"/>
    <property type="molecule type" value="Genomic_DNA"/>
</dbReference>
<evidence type="ECO:0000313" key="1">
    <source>
        <dbReference type="EMBL" id="ABM96937.1"/>
    </source>
</evidence>
<dbReference type="HOGENOM" id="CLU_1037506_0_0_4"/>
<keyword evidence="1" id="KW-0614">Plasmid</keyword>
<evidence type="ECO:0000313" key="2">
    <source>
        <dbReference type="Proteomes" id="UP000000366"/>
    </source>
</evidence>
<protein>
    <submittedName>
        <fullName evidence="1">Uncharacterized protein</fullName>
    </submittedName>
</protein>
<name>A2SMZ8_METPP</name>
<dbReference type="Proteomes" id="UP000000366">
    <property type="component" value="Plasmid RPME01"/>
</dbReference>
<dbReference type="eggNOG" id="ENOG5031AFR">
    <property type="taxonomic scope" value="Bacteria"/>
</dbReference>
<proteinExistence type="predicted"/>
<dbReference type="RefSeq" id="WP_011831552.1">
    <property type="nucleotide sequence ID" value="NC_008826.1"/>
</dbReference>
<dbReference type="AlphaFoldDB" id="A2SMZ8"/>
<keyword evidence="2" id="KW-1185">Reference proteome</keyword>
<organism evidence="1 2">
    <name type="scientific">Methylibium petroleiphilum (strain ATCC BAA-1232 / LMG 22953 / PM1)</name>
    <dbReference type="NCBI Taxonomy" id="420662"/>
    <lineage>
        <taxon>Bacteria</taxon>
        <taxon>Pseudomonadati</taxon>
        <taxon>Pseudomonadota</taxon>
        <taxon>Betaproteobacteria</taxon>
        <taxon>Burkholderiales</taxon>
        <taxon>Sphaerotilaceae</taxon>
        <taxon>Methylibium</taxon>
    </lineage>
</organism>
<sequence length="268" mass="30094">MDMIKTTATAVEKLRRQARELSRATGKSLTECREAVALQAGYQNWKHVTACLAACAAAASAAPAARRGQPVRVEFLDEADADPHTVRASATIDGSDAYFKLLEESELAPVVHHPLRGDFFIDLTIEGRRFRAEVVGPNPILEEHGGLHWVQLGACSINRAKQDYPRPSSEFEWFVCKYDNQPRVSLAGLSDAGIRRLALEFGLVIEKPMSAFSYRVHLPAEKFVFERSRAWLALKEWGRKHPRKLARRELGDYLGDWRGRIAGELKKE</sequence>
<accession>A2SMZ8</accession>